<proteinExistence type="predicted"/>
<dbReference type="Gene3D" id="3.40.50.880">
    <property type="match status" value="1"/>
</dbReference>
<dbReference type="Pfam" id="PF01965">
    <property type="entry name" value="DJ-1_PfpI"/>
    <property type="match status" value="1"/>
</dbReference>
<evidence type="ECO:0000313" key="3">
    <source>
        <dbReference type="Proteomes" id="UP000700596"/>
    </source>
</evidence>
<comment type="caution">
    <text evidence="2">The sequence shown here is derived from an EMBL/GenBank/DDBJ whole genome shotgun (WGS) entry which is preliminary data.</text>
</comment>
<gene>
    <name evidence="2" type="ORF">B0J11DRAFT_588836</name>
</gene>
<dbReference type="InterPro" id="IPR029062">
    <property type="entry name" value="Class_I_gatase-like"/>
</dbReference>
<name>A0A9P9EJU7_9PLEO</name>
<feature type="domain" description="DJ-1/PfpI" evidence="1">
    <location>
        <begin position="59"/>
        <end position="164"/>
    </location>
</feature>
<reference evidence="2" key="1">
    <citation type="journal article" date="2021" name="Nat. Commun.">
        <title>Genetic determinants of endophytism in the Arabidopsis root mycobiome.</title>
        <authorList>
            <person name="Mesny F."/>
            <person name="Miyauchi S."/>
            <person name="Thiergart T."/>
            <person name="Pickel B."/>
            <person name="Atanasova L."/>
            <person name="Karlsson M."/>
            <person name="Huettel B."/>
            <person name="Barry K.W."/>
            <person name="Haridas S."/>
            <person name="Chen C."/>
            <person name="Bauer D."/>
            <person name="Andreopoulos W."/>
            <person name="Pangilinan J."/>
            <person name="LaButti K."/>
            <person name="Riley R."/>
            <person name="Lipzen A."/>
            <person name="Clum A."/>
            <person name="Drula E."/>
            <person name="Henrissat B."/>
            <person name="Kohler A."/>
            <person name="Grigoriev I.V."/>
            <person name="Martin F.M."/>
            <person name="Hacquard S."/>
        </authorList>
    </citation>
    <scope>NUCLEOTIDE SEQUENCE</scope>
    <source>
        <strain evidence="2">MPI-CAGE-CH-0243</strain>
    </source>
</reference>
<organism evidence="2 3">
    <name type="scientific">Dendryphion nanum</name>
    <dbReference type="NCBI Taxonomy" id="256645"/>
    <lineage>
        <taxon>Eukaryota</taxon>
        <taxon>Fungi</taxon>
        <taxon>Dikarya</taxon>
        <taxon>Ascomycota</taxon>
        <taxon>Pezizomycotina</taxon>
        <taxon>Dothideomycetes</taxon>
        <taxon>Pleosporomycetidae</taxon>
        <taxon>Pleosporales</taxon>
        <taxon>Torulaceae</taxon>
        <taxon>Dendryphion</taxon>
    </lineage>
</organism>
<dbReference type="CDD" id="cd03139">
    <property type="entry name" value="GATase1_PfpI_2"/>
    <property type="match status" value="1"/>
</dbReference>
<protein>
    <submittedName>
        <fullName evidence="2">Class I glutamine amidotransferase-like protein</fullName>
    </submittedName>
</protein>
<accession>A0A9P9EJU7</accession>
<evidence type="ECO:0000259" key="1">
    <source>
        <dbReference type="Pfam" id="PF01965"/>
    </source>
</evidence>
<dbReference type="EMBL" id="JAGMWT010000001">
    <property type="protein sequence ID" value="KAH7139165.1"/>
    <property type="molecule type" value="Genomic_DNA"/>
</dbReference>
<evidence type="ECO:0000313" key="2">
    <source>
        <dbReference type="EMBL" id="KAH7139165.1"/>
    </source>
</evidence>
<dbReference type="Proteomes" id="UP000700596">
    <property type="component" value="Unassembled WGS sequence"/>
</dbReference>
<dbReference type="SUPFAM" id="SSF52317">
    <property type="entry name" value="Class I glutamine amidotransferase-like"/>
    <property type="match status" value="1"/>
</dbReference>
<dbReference type="PANTHER" id="PTHR43130:SF15">
    <property type="entry name" value="THIJ_PFPI FAMILY PROTEIN (AFU_ORTHOLOGUE AFUA_5G14240)"/>
    <property type="match status" value="1"/>
</dbReference>
<keyword evidence="3" id="KW-1185">Reference proteome</keyword>
<dbReference type="InterPro" id="IPR052158">
    <property type="entry name" value="INH-QAR"/>
</dbReference>
<sequence>MILFQAWELIDVFGTLQPLQGLAKQYQLNLSLISESLDPVTSRPVAPSMNPLNSSFYPAIVPTHTVKNAPPLDVLIIPGGLGTRSPLINATIDYIKATAPKVKYIITICSGSLLAARAGLLNNKTATTNKQSWDATVQGQTAVNWVPHARWTVDGNIWTTSGLSSGVDGTLAWIDCIFGKELAYNMTLYMEWNREENANNDPFAALSWVF</sequence>
<dbReference type="InterPro" id="IPR002818">
    <property type="entry name" value="DJ-1/PfpI"/>
</dbReference>
<dbReference type="OrthoDB" id="543156at2759"/>
<dbReference type="AlphaFoldDB" id="A0A9P9EJU7"/>
<dbReference type="PANTHER" id="PTHR43130">
    <property type="entry name" value="ARAC-FAMILY TRANSCRIPTIONAL REGULATOR"/>
    <property type="match status" value="1"/>
</dbReference>
<keyword evidence="2" id="KW-0315">Glutamine amidotransferase</keyword>